<evidence type="ECO:0000313" key="2">
    <source>
        <dbReference type="Proteomes" id="UP001239111"/>
    </source>
</evidence>
<name>A0ACC2NX32_9HYME</name>
<reference evidence="1" key="1">
    <citation type="submission" date="2023-04" db="EMBL/GenBank/DDBJ databases">
        <title>A chromosome-level genome assembly of the parasitoid wasp Eretmocerus hayati.</title>
        <authorList>
            <person name="Zhong Y."/>
            <person name="Liu S."/>
            <person name="Liu Y."/>
        </authorList>
    </citation>
    <scope>NUCLEOTIDE SEQUENCE</scope>
    <source>
        <strain evidence="1">ZJU_SS_LIU_2023</strain>
    </source>
</reference>
<keyword evidence="2" id="KW-1185">Reference proteome</keyword>
<comment type="caution">
    <text evidence="1">The sequence shown here is derived from an EMBL/GenBank/DDBJ whole genome shotgun (WGS) entry which is preliminary data.</text>
</comment>
<sequence>MTAATKNHVCLLSGYDMPLIGVGTYKIRGRELIHKVIDESLNVGFRSIDTAVVYRNEEDIGLALQELLPKYNLKREDIFLTSKLAPSDNGNADKIRMSVENSLKALQTPYLDLYLIHWPGAGRLESSSPNNPKLRIETWSALIELKKEGLLRSIGVSNYTINHLEHLLKNCDGVKPDVNQVECHPHYRQDDLLKFCVQEGIHLQAYSSLGTSDTTDLLKDPVVNEVASQLSVSPARVLLKWALQRGIGIIPKAIQSEHIKDNIKLDFDLSDSQMDLLMNLPQQKYAWNPDCVI</sequence>
<dbReference type="Proteomes" id="UP001239111">
    <property type="component" value="Chromosome 2"/>
</dbReference>
<organism evidence="1 2">
    <name type="scientific">Eretmocerus hayati</name>
    <dbReference type="NCBI Taxonomy" id="131215"/>
    <lineage>
        <taxon>Eukaryota</taxon>
        <taxon>Metazoa</taxon>
        <taxon>Ecdysozoa</taxon>
        <taxon>Arthropoda</taxon>
        <taxon>Hexapoda</taxon>
        <taxon>Insecta</taxon>
        <taxon>Pterygota</taxon>
        <taxon>Neoptera</taxon>
        <taxon>Endopterygota</taxon>
        <taxon>Hymenoptera</taxon>
        <taxon>Apocrita</taxon>
        <taxon>Proctotrupomorpha</taxon>
        <taxon>Chalcidoidea</taxon>
        <taxon>Aphelinidae</taxon>
        <taxon>Aphelininae</taxon>
        <taxon>Eretmocerus</taxon>
    </lineage>
</organism>
<accession>A0ACC2NX32</accession>
<proteinExistence type="predicted"/>
<dbReference type="EMBL" id="CM056742">
    <property type="protein sequence ID" value="KAJ8674839.1"/>
    <property type="molecule type" value="Genomic_DNA"/>
</dbReference>
<evidence type="ECO:0000313" key="1">
    <source>
        <dbReference type="EMBL" id="KAJ8674839.1"/>
    </source>
</evidence>
<protein>
    <submittedName>
        <fullName evidence="1">Uncharacterized protein</fullName>
    </submittedName>
</protein>
<gene>
    <name evidence="1" type="ORF">QAD02_010625</name>
</gene>